<proteinExistence type="predicted"/>
<dbReference type="GO" id="GO:0009236">
    <property type="term" value="P:cobalamin biosynthetic process"/>
    <property type="evidence" value="ECO:0007669"/>
    <property type="project" value="InterPro"/>
</dbReference>
<dbReference type="AlphaFoldDB" id="A0A6L5Y1S8"/>
<dbReference type="InterPro" id="IPR003724">
    <property type="entry name" value="CblAdoTrfase_CobA"/>
</dbReference>
<dbReference type="PIRSF" id="PIRSF015617">
    <property type="entry name" value="Adensltrnsf_CobA"/>
    <property type="match status" value="1"/>
</dbReference>
<dbReference type="PANTHER" id="PTHR46638">
    <property type="entry name" value="CORRINOID ADENOSYLTRANSFERASE"/>
    <property type="match status" value="1"/>
</dbReference>
<dbReference type="EMBL" id="VUMT01000040">
    <property type="protein sequence ID" value="MSS64952.1"/>
    <property type="molecule type" value="Genomic_DNA"/>
</dbReference>
<keyword evidence="1" id="KW-0808">Transferase</keyword>
<sequence length="172" mass="19422">MKGFIHIYCGDGKGKTTAAVGLAVRASADGKKILFSQFLKDGTSGELTRLKQIEEITVLPEEQTFGFTFSMTEEEFEQAEAYYNQKLCKIISIAKNYDMVILDEFMAAYNKKLIDNKIAIQFLKEKPEALEIVLTGRNPDQSLLKMADYVTEMKKIKHPFDSGISARKGIEY</sequence>
<keyword evidence="2" id="KW-1185">Reference proteome</keyword>
<reference evidence="1 2" key="1">
    <citation type="submission" date="2019-08" db="EMBL/GenBank/DDBJ databases">
        <title>In-depth cultivation of the pig gut microbiome towards novel bacterial diversity and tailored functional studies.</title>
        <authorList>
            <person name="Wylensek D."/>
            <person name="Hitch T.C.A."/>
            <person name="Clavel T."/>
        </authorList>
    </citation>
    <scope>NUCLEOTIDE SEQUENCE [LARGE SCALE GENOMIC DNA]</scope>
    <source>
        <strain evidence="1 2">WCA-693-APC-MOT-I</strain>
    </source>
</reference>
<dbReference type="Gene3D" id="3.40.50.300">
    <property type="entry name" value="P-loop containing nucleotide triphosphate hydrolases"/>
    <property type="match status" value="1"/>
</dbReference>
<dbReference type="Proteomes" id="UP000482209">
    <property type="component" value="Unassembled WGS sequence"/>
</dbReference>
<comment type="caution">
    <text evidence="1">The sequence shown here is derived from an EMBL/GenBank/DDBJ whole genome shotgun (WGS) entry which is preliminary data.</text>
</comment>
<protein>
    <submittedName>
        <fullName evidence="1">Cob(I)yrinic acid a,c-diamide adenosyltransferase</fullName>
    </submittedName>
</protein>
<name>A0A6L5Y1S8_9FIRM</name>
<dbReference type="RefSeq" id="WP_154520309.1">
    <property type="nucleotide sequence ID" value="NZ_VUMT01000040.1"/>
</dbReference>
<dbReference type="Pfam" id="PF02572">
    <property type="entry name" value="CobA_CobO_BtuR"/>
    <property type="match status" value="1"/>
</dbReference>
<dbReference type="GO" id="GO:0008817">
    <property type="term" value="F:corrinoid adenosyltransferase activity"/>
    <property type="evidence" value="ECO:0007669"/>
    <property type="project" value="InterPro"/>
</dbReference>
<organism evidence="1 2">
    <name type="scientific">Velocimicrobium porci</name>
    <dbReference type="NCBI Taxonomy" id="2606634"/>
    <lineage>
        <taxon>Bacteria</taxon>
        <taxon>Bacillati</taxon>
        <taxon>Bacillota</taxon>
        <taxon>Clostridia</taxon>
        <taxon>Lachnospirales</taxon>
        <taxon>Lachnospiraceae</taxon>
        <taxon>Velocimicrobium</taxon>
    </lineage>
</organism>
<dbReference type="SUPFAM" id="SSF52540">
    <property type="entry name" value="P-loop containing nucleoside triphosphate hydrolases"/>
    <property type="match status" value="1"/>
</dbReference>
<evidence type="ECO:0000313" key="1">
    <source>
        <dbReference type="EMBL" id="MSS64952.1"/>
    </source>
</evidence>
<dbReference type="GO" id="GO:0005524">
    <property type="term" value="F:ATP binding"/>
    <property type="evidence" value="ECO:0007669"/>
    <property type="project" value="InterPro"/>
</dbReference>
<gene>
    <name evidence="1" type="ORF">FYJ58_13920</name>
</gene>
<evidence type="ECO:0000313" key="2">
    <source>
        <dbReference type="Proteomes" id="UP000482209"/>
    </source>
</evidence>
<accession>A0A6L5Y1S8</accession>
<dbReference type="PANTHER" id="PTHR46638:SF1">
    <property type="entry name" value="CORRINOID ADENOSYLTRANSFERASE"/>
    <property type="match status" value="1"/>
</dbReference>
<dbReference type="InterPro" id="IPR027417">
    <property type="entry name" value="P-loop_NTPase"/>
</dbReference>